<reference evidence="2 3" key="1">
    <citation type="submission" date="2016-10" db="EMBL/GenBank/DDBJ databases">
        <authorList>
            <person name="Varghese N."/>
            <person name="Submissions S."/>
        </authorList>
    </citation>
    <scope>NUCLEOTIDE SEQUENCE [LARGE SCALE GENOMIC DNA]</scope>
    <source>
        <strain evidence="2 3">LMG 21974</strain>
    </source>
</reference>
<comment type="caution">
    <text evidence="2">The sequence shown here is derived from an EMBL/GenBank/DDBJ whole genome shotgun (WGS) entry which is preliminary data.</text>
</comment>
<dbReference type="Proteomes" id="UP000183210">
    <property type="component" value="Unassembled WGS sequence"/>
</dbReference>
<dbReference type="GeneID" id="300269826"/>
<gene>
    <name evidence="2" type="ORF">SAMN05216409_1339</name>
</gene>
<proteinExistence type="predicted"/>
<organism evidence="2 3">
    <name type="scientific">Pseudomonas lutea</name>
    <dbReference type="NCBI Taxonomy" id="243924"/>
    <lineage>
        <taxon>Bacteria</taxon>
        <taxon>Pseudomonadati</taxon>
        <taxon>Pseudomonadota</taxon>
        <taxon>Gammaproteobacteria</taxon>
        <taxon>Pseudomonadales</taxon>
        <taxon>Pseudomonadaceae</taxon>
        <taxon>Pseudomonas</taxon>
    </lineage>
</organism>
<feature type="transmembrane region" description="Helical" evidence="1">
    <location>
        <begin position="6"/>
        <end position="22"/>
    </location>
</feature>
<dbReference type="AlphaFoldDB" id="A0A9X8QM43"/>
<name>A0A9X8QM43_9PSED</name>
<sequence>MEPVFGFLFFLVFAVLSWIIASKRGNWGFAYFLCCILLGGAMTMLVAVASGGNGIAAASAGFAGAVLTLLAACLMPNDKRVAETKGVSNEHKKCPFCAEAVKIEAIKCKHCGSDLTENTAT</sequence>
<keyword evidence="1" id="KW-0812">Transmembrane</keyword>
<feature type="transmembrane region" description="Helical" evidence="1">
    <location>
        <begin position="29"/>
        <end position="49"/>
    </location>
</feature>
<evidence type="ECO:0000313" key="3">
    <source>
        <dbReference type="Proteomes" id="UP000183210"/>
    </source>
</evidence>
<evidence type="ECO:0000313" key="2">
    <source>
        <dbReference type="EMBL" id="SER51979.1"/>
    </source>
</evidence>
<keyword evidence="1" id="KW-0472">Membrane</keyword>
<keyword evidence="1" id="KW-1133">Transmembrane helix</keyword>
<dbReference type="RefSeq" id="WP_074830636.1">
    <property type="nucleotide sequence ID" value="NZ_FOEV01000033.1"/>
</dbReference>
<dbReference type="EMBL" id="FOEV01000033">
    <property type="protein sequence ID" value="SER51979.1"/>
    <property type="molecule type" value="Genomic_DNA"/>
</dbReference>
<feature type="transmembrane region" description="Helical" evidence="1">
    <location>
        <begin position="55"/>
        <end position="75"/>
    </location>
</feature>
<protein>
    <submittedName>
        <fullName evidence="2">Zinc-ribbon domain-containing protein</fullName>
    </submittedName>
</protein>
<accession>A0A9X8QM43</accession>
<evidence type="ECO:0000256" key="1">
    <source>
        <dbReference type="SAM" id="Phobius"/>
    </source>
</evidence>